<gene>
    <name evidence="2" type="ORF">AB6A68_10850</name>
</gene>
<evidence type="ECO:0000256" key="1">
    <source>
        <dbReference type="SAM" id="MobiDB-lite"/>
    </source>
</evidence>
<comment type="caution">
    <text evidence="2">The sequence shown here is derived from an EMBL/GenBank/DDBJ whole genome shotgun (WGS) entry which is preliminary data.</text>
</comment>
<dbReference type="EMBL" id="JBFSHR010000046">
    <property type="protein sequence ID" value="MEX6430325.1"/>
    <property type="molecule type" value="Genomic_DNA"/>
</dbReference>
<accession>A0ABV3Y4X8</accession>
<protein>
    <submittedName>
        <fullName evidence="2">Uncharacterized protein</fullName>
    </submittedName>
</protein>
<dbReference type="RefSeq" id="WP_369084738.1">
    <property type="nucleotide sequence ID" value="NZ_JBFSHR010000046.1"/>
</dbReference>
<sequence>MIRQRERAEICKGCGAKLDVLHEIELDDPAASEFTLIGRADRELRDVYPRESQQRLSSDAAKERTEHGHLAVPKETYANST</sequence>
<name>A0ABV3Y4X8_9ACTN</name>
<reference evidence="2 3" key="1">
    <citation type="submission" date="2024-07" db="EMBL/GenBank/DDBJ databases">
        <title>Draft Genome Sequence of Ferrimicrobium acidiphilum Strain YE2023, Isolated from a Pulp of Bioleach Reactor.</title>
        <authorList>
            <person name="Elkina Y.A."/>
            <person name="Bulaeva A.G."/>
            <person name="Beletsky A.V."/>
            <person name="Mardanov A.V."/>
        </authorList>
    </citation>
    <scope>NUCLEOTIDE SEQUENCE [LARGE SCALE GENOMIC DNA]</scope>
    <source>
        <strain evidence="2 3">YE2023</strain>
    </source>
</reference>
<organism evidence="2 3">
    <name type="scientific">Ferrimicrobium acidiphilum</name>
    <dbReference type="NCBI Taxonomy" id="121039"/>
    <lineage>
        <taxon>Bacteria</taxon>
        <taxon>Bacillati</taxon>
        <taxon>Actinomycetota</taxon>
        <taxon>Acidimicrobiia</taxon>
        <taxon>Acidimicrobiales</taxon>
        <taxon>Acidimicrobiaceae</taxon>
        <taxon>Ferrimicrobium</taxon>
    </lineage>
</organism>
<evidence type="ECO:0000313" key="3">
    <source>
        <dbReference type="Proteomes" id="UP001560267"/>
    </source>
</evidence>
<keyword evidence="3" id="KW-1185">Reference proteome</keyword>
<feature type="compositionally biased region" description="Basic and acidic residues" evidence="1">
    <location>
        <begin position="60"/>
        <end position="69"/>
    </location>
</feature>
<evidence type="ECO:0000313" key="2">
    <source>
        <dbReference type="EMBL" id="MEX6430325.1"/>
    </source>
</evidence>
<feature type="region of interest" description="Disordered" evidence="1">
    <location>
        <begin position="48"/>
        <end position="81"/>
    </location>
</feature>
<dbReference type="Proteomes" id="UP001560267">
    <property type="component" value="Unassembled WGS sequence"/>
</dbReference>
<proteinExistence type="predicted"/>